<keyword evidence="2" id="KW-1185">Reference proteome</keyword>
<accession>A0A8J5JS95</accession>
<evidence type="ECO:0000313" key="2">
    <source>
        <dbReference type="Proteomes" id="UP000747542"/>
    </source>
</evidence>
<dbReference type="Proteomes" id="UP000747542">
    <property type="component" value="Unassembled WGS sequence"/>
</dbReference>
<protein>
    <submittedName>
        <fullName evidence="1">Putative UDP-N-acetylglucosamine/UDP-glucose/GDP-mannose transporter-like 3</fullName>
    </submittedName>
</protein>
<dbReference type="AlphaFoldDB" id="A0A8J5JS95"/>
<name>A0A8J5JS95_HOMAM</name>
<proteinExistence type="predicted"/>
<sequence>MQAGTTSNPRFILVHEVTQSLFPVLVANLPAFPAVTGCDTTSQFSGHGKTLAWTTYTSHLHLFDSLGDNSEVFVIKLYDPTSHATSVNELRAEMFHHVDNPEKFPPKTIL</sequence>
<reference evidence="1" key="1">
    <citation type="journal article" date="2021" name="Sci. Adv.">
        <title>The American lobster genome reveals insights on longevity, neural, and immune adaptations.</title>
        <authorList>
            <person name="Polinski J.M."/>
            <person name="Zimin A.V."/>
            <person name="Clark K.F."/>
            <person name="Kohn A.B."/>
            <person name="Sadowski N."/>
            <person name="Timp W."/>
            <person name="Ptitsyn A."/>
            <person name="Khanna P."/>
            <person name="Romanova D.Y."/>
            <person name="Williams P."/>
            <person name="Greenwood S.J."/>
            <person name="Moroz L.L."/>
            <person name="Walt D.R."/>
            <person name="Bodnar A.G."/>
        </authorList>
    </citation>
    <scope>NUCLEOTIDE SEQUENCE</scope>
    <source>
        <strain evidence="1">GMGI-L3</strain>
    </source>
</reference>
<comment type="caution">
    <text evidence="1">The sequence shown here is derived from an EMBL/GenBank/DDBJ whole genome shotgun (WGS) entry which is preliminary data.</text>
</comment>
<gene>
    <name evidence="1" type="primary">Slc35D2-L3</name>
    <name evidence="1" type="ORF">Hamer_G004381</name>
</gene>
<evidence type="ECO:0000313" key="1">
    <source>
        <dbReference type="EMBL" id="KAG7163272.1"/>
    </source>
</evidence>
<organism evidence="1 2">
    <name type="scientific">Homarus americanus</name>
    <name type="common">American lobster</name>
    <dbReference type="NCBI Taxonomy" id="6706"/>
    <lineage>
        <taxon>Eukaryota</taxon>
        <taxon>Metazoa</taxon>
        <taxon>Ecdysozoa</taxon>
        <taxon>Arthropoda</taxon>
        <taxon>Crustacea</taxon>
        <taxon>Multicrustacea</taxon>
        <taxon>Malacostraca</taxon>
        <taxon>Eumalacostraca</taxon>
        <taxon>Eucarida</taxon>
        <taxon>Decapoda</taxon>
        <taxon>Pleocyemata</taxon>
        <taxon>Astacidea</taxon>
        <taxon>Nephropoidea</taxon>
        <taxon>Nephropidae</taxon>
        <taxon>Homarus</taxon>
    </lineage>
</organism>
<dbReference type="EMBL" id="JAHLQT010026473">
    <property type="protein sequence ID" value="KAG7163272.1"/>
    <property type="molecule type" value="Genomic_DNA"/>
</dbReference>